<dbReference type="STRING" id="760192.Halhy_1996"/>
<dbReference type="KEGG" id="hhy:Halhy_1996"/>
<evidence type="ECO:0000313" key="4">
    <source>
        <dbReference type="Proteomes" id="UP000008461"/>
    </source>
</evidence>
<keyword evidence="4" id="KW-1185">Reference proteome</keyword>
<dbReference type="eggNOG" id="COG0318">
    <property type="taxonomic scope" value="Bacteria"/>
</dbReference>
<dbReference type="Pfam" id="PF03321">
    <property type="entry name" value="GH3"/>
    <property type="match status" value="1"/>
</dbReference>
<feature type="domain" description="GH3 middle" evidence="1">
    <location>
        <begin position="300"/>
        <end position="369"/>
    </location>
</feature>
<feature type="domain" description="GH3 C-terminal" evidence="2">
    <location>
        <begin position="385"/>
        <end position="496"/>
    </location>
</feature>
<proteinExistence type="predicted"/>
<evidence type="ECO:0000259" key="1">
    <source>
        <dbReference type="Pfam" id="PF23571"/>
    </source>
</evidence>
<organism evidence="3 4">
    <name type="scientific">Haliscomenobacter hydrossis (strain ATCC 27775 / DSM 1100 / LMG 10767 / O)</name>
    <dbReference type="NCBI Taxonomy" id="760192"/>
    <lineage>
        <taxon>Bacteria</taxon>
        <taxon>Pseudomonadati</taxon>
        <taxon>Bacteroidota</taxon>
        <taxon>Saprospiria</taxon>
        <taxon>Saprospirales</taxon>
        <taxon>Haliscomenobacteraceae</taxon>
        <taxon>Haliscomenobacter</taxon>
    </lineage>
</organism>
<dbReference type="PANTHER" id="PTHR31901:SF9">
    <property type="entry name" value="GH3 DOMAIN-CONTAINING PROTEIN"/>
    <property type="match status" value="1"/>
</dbReference>
<dbReference type="Pfam" id="PF23571">
    <property type="entry name" value="GH3_M"/>
    <property type="match status" value="1"/>
</dbReference>
<sequence length="508" mass="58547">MFMRRLVNSFFHRLYHYRYRLIRSYMENPHRIQQAQLQELLLFAADTEWGKSHFFHDIRNPEDFRQAIALTDYEDLKPFIGRMMLGERDVLWPGQINWYSKSSGTTNDKSKFIPVTPQSLYKCHMRGSWDTMTLYYHSRPQASQFADKSMVMGGSLSRFEPFPKTIVGDVSAIMIQHMPWVARPFFIPDFETALLANWEEKLEKLALAGASTPNVVMIGGVPTWTVVLFRRILELTGKSNMLEVWPKFQVYTHGGVSFTPYRHQFQSFFPSPAVDYQEIYNASEGFFAVQDNLDEEGLLLLLNNGIYYEFIPMSEWEQSNPKALSLAEVEVGKNYALVISTNSGLWRYLPGDTVIFTSVQPYRIKVSGRTKQFVNAFGEEVMVDNTDKALAEACLLTGAEVREYTVAPVYFQGNAQGGHQWIIEFAKEPSDLQAFTRLLDLNLQRINSDYEAKRFRDLAMLPLRIQVVPNGTFHNWLRAKGKLGGQHKVPRLSNHRNFIEEILAQVGP</sequence>
<evidence type="ECO:0000313" key="3">
    <source>
        <dbReference type="EMBL" id="AEE49881.1"/>
    </source>
</evidence>
<dbReference type="EMBL" id="CP002691">
    <property type="protein sequence ID" value="AEE49881.1"/>
    <property type="molecule type" value="Genomic_DNA"/>
</dbReference>
<accession>F4KPC7</accession>
<protein>
    <submittedName>
        <fullName evidence="3">GH3 auxin-responsive promoter</fullName>
    </submittedName>
</protein>
<dbReference type="Proteomes" id="UP000008461">
    <property type="component" value="Chromosome"/>
</dbReference>
<dbReference type="Pfam" id="PF23572">
    <property type="entry name" value="GH3_C"/>
    <property type="match status" value="1"/>
</dbReference>
<dbReference type="GO" id="GO:0016881">
    <property type="term" value="F:acid-amino acid ligase activity"/>
    <property type="evidence" value="ECO:0007669"/>
    <property type="project" value="TreeGrafter"/>
</dbReference>
<name>F4KPC7_HALH1</name>
<dbReference type="InterPro" id="IPR055377">
    <property type="entry name" value="GH3_M"/>
</dbReference>
<evidence type="ECO:0000259" key="2">
    <source>
        <dbReference type="Pfam" id="PF23572"/>
    </source>
</evidence>
<gene>
    <name evidence="3" type="ordered locus">Halhy_1996</name>
</gene>
<reference evidence="3 4" key="1">
    <citation type="journal article" date="2011" name="Stand. Genomic Sci.">
        <title>Complete genome sequence of Haliscomenobacter hydrossis type strain (O).</title>
        <authorList>
            <consortium name="US DOE Joint Genome Institute (JGI-PGF)"/>
            <person name="Daligault H."/>
            <person name="Lapidus A."/>
            <person name="Zeytun A."/>
            <person name="Nolan M."/>
            <person name="Lucas S."/>
            <person name="Del Rio T.G."/>
            <person name="Tice H."/>
            <person name="Cheng J.F."/>
            <person name="Tapia R."/>
            <person name="Han C."/>
            <person name="Goodwin L."/>
            <person name="Pitluck S."/>
            <person name="Liolios K."/>
            <person name="Pagani I."/>
            <person name="Ivanova N."/>
            <person name="Huntemann M."/>
            <person name="Mavromatis K."/>
            <person name="Mikhailova N."/>
            <person name="Pati A."/>
            <person name="Chen A."/>
            <person name="Palaniappan K."/>
            <person name="Land M."/>
            <person name="Hauser L."/>
            <person name="Brambilla E.M."/>
            <person name="Rohde M."/>
            <person name="Verbarg S."/>
            <person name="Goker M."/>
            <person name="Bristow J."/>
            <person name="Eisen J.A."/>
            <person name="Markowitz V."/>
            <person name="Hugenholtz P."/>
            <person name="Kyrpides N.C."/>
            <person name="Klenk H.P."/>
            <person name="Woyke T."/>
        </authorList>
    </citation>
    <scope>NUCLEOTIDE SEQUENCE [LARGE SCALE GENOMIC DNA]</scope>
    <source>
        <strain evidence="4">ATCC 27775 / DSM 1100 / LMG 10767 / O</strain>
    </source>
</reference>
<dbReference type="GO" id="GO:0005737">
    <property type="term" value="C:cytoplasm"/>
    <property type="evidence" value="ECO:0007669"/>
    <property type="project" value="TreeGrafter"/>
</dbReference>
<dbReference type="HOGENOM" id="CLU_016249_4_0_10"/>
<dbReference type="AlphaFoldDB" id="F4KPC7"/>
<dbReference type="PANTHER" id="PTHR31901">
    <property type="entry name" value="GH3 DOMAIN-CONTAINING PROTEIN"/>
    <property type="match status" value="1"/>
</dbReference>
<dbReference type="InterPro" id="IPR004993">
    <property type="entry name" value="GH3"/>
</dbReference>
<reference key="2">
    <citation type="submission" date="2011-04" db="EMBL/GenBank/DDBJ databases">
        <title>Complete sequence of chromosome of Haliscomenobacter hydrossis DSM 1100.</title>
        <authorList>
            <consortium name="US DOE Joint Genome Institute (JGI-PGF)"/>
            <person name="Lucas S."/>
            <person name="Han J."/>
            <person name="Lapidus A."/>
            <person name="Bruce D."/>
            <person name="Goodwin L."/>
            <person name="Pitluck S."/>
            <person name="Peters L."/>
            <person name="Kyrpides N."/>
            <person name="Mavromatis K."/>
            <person name="Ivanova N."/>
            <person name="Ovchinnikova G."/>
            <person name="Pagani I."/>
            <person name="Daligault H."/>
            <person name="Detter J.C."/>
            <person name="Han C."/>
            <person name="Land M."/>
            <person name="Hauser L."/>
            <person name="Markowitz V."/>
            <person name="Cheng J.-F."/>
            <person name="Hugenholtz P."/>
            <person name="Woyke T."/>
            <person name="Wu D."/>
            <person name="Verbarg S."/>
            <person name="Frueling A."/>
            <person name="Brambilla E."/>
            <person name="Klenk H.-P."/>
            <person name="Eisen J.A."/>
        </authorList>
    </citation>
    <scope>NUCLEOTIDE SEQUENCE</scope>
    <source>
        <strain>DSM 1100</strain>
    </source>
</reference>
<dbReference type="InterPro" id="IPR055378">
    <property type="entry name" value="GH3_C"/>
</dbReference>